<feature type="compositionally biased region" description="Low complexity" evidence="1">
    <location>
        <begin position="566"/>
        <end position="576"/>
    </location>
</feature>
<proteinExistence type="predicted"/>
<feature type="compositionally biased region" description="Basic and acidic residues" evidence="1">
    <location>
        <begin position="649"/>
        <end position="661"/>
    </location>
</feature>
<feature type="compositionally biased region" description="Pro residues" evidence="1">
    <location>
        <begin position="277"/>
        <end position="288"/>
    </location>
</feature>
<feature type="compositionally biased region" description="Low complexity" evidence="1">
    <location>
        <begin position="788"/>
        <end position="814"/>
    </location>
</feature>
<dbReference type="GeneID" id="14925233"/>
<feature type="region of interest" description="Disordered" evidence="1">
    <location>
        <begin position="931"/>
        <end position="1132"/>
    </location>
</feature>
<feature type="compositionally biased region" description="Low complexity" evidence="1">
    <location>
        <begin position="63"/>
        <end position="76"/>
    </location>
</feature>
<feature type="region of interest" description="Disordered" evidence="1">
    <location>
        <begin position="1"/>
        <end position="101"/>
    </location>
</feature>
<feature type="region of interest" description="Disordered" evidence="1">
    <location>
        <begin position="365"/>
        <end position="903"/>
    </location>
</feature>
<accession>L8HIK7</accession>
<feature type="compositionally biased region" description="Pro residues" evidence="1">
    <location>
        <begin position="308"/>
        <end position="322"/>
    </location>
</feature>
<feature type="compositionally biased region" description="Basic residues" evidence="1">
    <location>
        <begin position="1063"/>
        <end position="1074"/>
    </location>
</feature>
<gene>
    <name evidence="2" type="ORF">ACA1_272100</name>
</gene>
<feature type="compositionally biased region" description="Basic and acidic residues" evidence="1">
    <location>
        <begin position="535"/>
        <end position="545"/>
    </location>
</feature>
<feature type="compositionally biased region" description="Basic and acidic residues" evidence="1">
    <location>
        <begin position="25"/>
        <end position="47"/>
    </location>
</feature>
<feature type="compositionally biased region" description="Basic residues" evidence="1">
    <location>
        <begin position="235"/>
        <end position="246"/>
    </location>
</feature>
<feature type="region of interest" description="Disordered" evidence="1">
    <location>
        <begin position="169"/>
        <end position="200"/>
    </location>
</feature>
<feature type="compositionally biased region" description="Basic and acidic residues" evidence="1">
    <location>
        <begin position="1086"/>
        <end position="1095"/>
    </location>
</feature>
<feature type="compositionally biased region" description="Pro residues" evidence="1">
    <location>
        <begin position="465"/>
        <end position="477"/>
    </location>
</feature>
<dbReference type="AlphaFoldDB" id="L8HIK7"/>
<feature type="region of interest" description="Disordered" evidence="1">
    <location>
        <begin position="301"/>
        <end position="328"/>
    </location>
</feature>
<feature type="compositionally biased region" description="Pro residues" evidence="1">
    <location>
        <begin position="579"/>
        <end position="588"/>
    </location>
</feature>
<dbReference type="VEuPathDB" id="AmoebaDB:ACA1_272100"/>
<feature type="compositionally biased region" description="Basic residues" evidence="1">
    <location>
        <begin position="1214"/>
        <end position="1223"/>
    </location>
</feature>
<keyword evidence="3" id="KW-1185">Reference proteome</keyword>
<organism evidence="2 3">
    <name type="scientific">Acanthamoeba castellanii (strain ATCC 30010 / Neff)</name>
    <dbReference type="NCBI Taxonomy" id="1257118"/>
    <lineage>
        <taxon>Eukaryota</taxon>
        <taxon>Amoebozoa</taxon>
        <taxon>Discosea</taxon>
        <taxon>Longamoebia</taxon>
        <taxon>Centramoebida</taxon>
        <taxon>Acanthamoebidae</taxon>
        <taxon>Acanthamoeba</taxon>
    </lineage>
</organism>
<feature type="compositionally biased region" description="Basic and acidic residues" evidence="1">
    <location>
        <begin position="77"/>
        <end position="86"/>
    </location>
</feature>
<dbReference type="RefSeq" id="XP_004353749.1">
    <property type="nucleotide sequence ID" value="XM_004353697.1"/>
</dbReference>
<feature type="compositionally biased region" description="Low complexity" evidence="1">
    <location>
        <begin position="984"/>
        <end position="1004"/>
    </location>
</feature>
<feature type="compositionally biased region" description="Pro residues" evidence="1">
    <location>
        <begin position="253"/>
        <end position="262"/>
    </location>
</feature>
<feature type="region of interest" description="Disordered" evidence="1">
    <location>
        <begin position="218"/>
        <end position="288"/>
    </location>
</feature>
<feature type="compositionally biased region" description="Basic and acidic residues" evidence="1">
    <location>
        <begin position="377"/>
        <end position="387"/>
    </location>
</feature>
<dbReference type="OMA" id="PQAFLTI"/>
<feature type="compositionally biased region" description="Basic and acidic residues" evidence="1">
    <location>
        <begin position="946"/>
        <end position="955"/>
    </location>
</feature>
<protein>
    <submittedName>
        <fullName evidence="2">Uncharacterized protein</fullName>
    </submittedName>
</protein>
<feature type="compositionally biased region" description="Pro residues" evidence="1">
    <location>
        <begin position="490"/>
        <end position="504"/>
    </location>
</feature>
<dbReference type="KEGG" id="acan:ACA1_272100"/>
<dbReference type="EMBL" id="KB007835">
    <property type="protein sequence ID" value="ELR24221.1"/>
    <property type="molecule type" value="Genomic_DNA"/>
</dbReference>
<feature type="compositionally biased region" description="Basic and acidic residues" evidence="1">
    <location>
        <begin position="1177"/>
        <end position="1186"/>
    </location>
</feature>
<feature type="compositionally biased region" description="Pro residues" evidence="1">
    <location>
        <begin position="514"/>
        <end position="530"/>
    </location>
</feature>
<name>L8HIK7_ACACF</name>
<evidence type="ECO:0000256" key="1">
    <source>
        <dbReference type="SAM" id="MobiDB-lite"/>
    </source>
</evidence>
<feature type="compositionally biased region" description="Pro residues" evidence="1">
    <location>
        <begin position="815"/>
        <end position="825"/>
    </location>
</feature>
<reference evidence="2 3" key="1">
    <citation type="journal article" date="2013" name="Genome Biol.">
        <title>Genome of Acanthamoeba castellanii highlights extensive lateral gene transfer and early evolution of tyrosine kinase signaling.</title>
        <authorList>
            <person name="Clarke M."/>
            <person name="Lohan A.J."/>
            <person name="Liu B."/>
            <person name="Lagkouvardos I."/>
            <person name="Roy S."/>
            <person name="Zafar N."/>
            <person name="Bertelli C."/>
            <person name="Schilde C."/>
            <person name="Kianianmomeni A."/>
            <person name="Burglin T.R."/>
            <person name="Frech C."/>
            <person name="Turcotte B."/>
            <person name="Kopec K.O."/>
            <person name="Synnott J.M."/>
            <person name="Choo C."/>
            <person name="Paponov I."/>
            <person name="Finkler A."/>
            <person name="Soon Heng Tan C."/>
            <person name="Hutchins A.P."/>
            <person name="Weinmeier T."/>
            <person name="Rattei T."/>
            <person name="Chu J.S."/>
            <person name="Gimenez G."/>
            <person name="Irimia M."/>
            <person name="Rigden D.J."/>
            <person name="Fitzpatrick D.A."/>
            <person name="Lorenzo-Morales J."/>
            <person name="Bateman A."/>
            <person name="Chiu C.H."/>
            <person name="Tang P."/>
            <person name="Hegemann P."/>
            <person name="Fromm H."/>
            <person name="Raoult D."/>
            <person name="Greub G."/>
            <person name="Miranda-Saavedra D."/>
            <person name="Chen N."/>
            <person name="Nash P."/>
            <person name="Ginger M.L."/>
            <person name="Horn M."/>
            <person name="Schaap P."/>
            <person name="Caler L."/>
            <person name="Loftus B."/>
        </authorList>
    </citation>
    <scope>NUCLEOTIDE SEQUENCE [LARGE SCALE GENOMIC DNA]</scope>
    <source>
        <strain evidence="2 3">Neff</strain>
    </source>
</reference>
<feature type="compositionally biased region" description="Low complexity" evidence="1">
    <location>
        <begin position="702"/>
        <end position="715"/>
    </location>
</feature>
<feature type="compositionally biased region" description="Low complexity" evidence="1">
    <location>
        <begin position="935"/>
        <end position="945"/>
    </location>
</feature>
<feature type="compositionally biased region" description="Basic and acidic residues" evidence="1">
    <location>
        <begin position="1022"/>
        <end position="1032"/>
    </location>
</feature>
<feature type="compositionally biased region" description="Basic and acidic residues" evidence="1">
    <location>
        <begin position="867"/>
        <end position="877"/>
    </location>
</feature>
<feature type="region of interest" description="Disordered" evidence="1">
    <location>
        <begin position="1144"/>
        <end position="1240"/>
    </location>
</feature>
<feature type="compositionally biased region" description="Low complexity" evidence="1">
    <location>
        <begin position="956"/>
        <end position="965"/>
    </location>
</feature>
<evidence type="ECO:0000313" key="2">
    <source>
        <dbReference type="EMBL" id="ELR24221.1"/>
    </source>
</evidence>
<dbReference type="Proteomes" id="UP000011083">
    <property type="component" value="Unassembled WGS sequence"/>
</dbReference>
<evidence type="ECO:0000313" key="3">
    <source>
        <dbReference type="Proteomes" id="UP000011083"/>
    </source>
</evidence>
<sequence>MSEEANSLVEAAPTPSGVDGGETLEADRDEATKIIEEESELTMKGDGEPEVACNVEPPVPALQPSEPAQPAGQQEAAQKESTKESEAAGQQATAEEESIVAIDVAAEPASIREPMAAAPVAEAALSEAAGQEAAAEESTVEIEVAAEPASIREPVEAAPVVEAALSEAAGQLGEEGTTSPTSVEIGVTPAEADDQPRTEAEELKGNLLSAALLGVPTPSATLTHLTRGRPASMNNRKRPTSSRRAKALGITPAVPPQLPRPRPLTAQYSHQPQQRPATPPLSPLPLPTVVPLATTTAANTTATAAAAPVPPPPPPPHQPPRTTPTLPLVVPHALPKAADAAAAGGGGPLRLPFAALPSPANNTATTCVPLRFPSRGGGEKASARDGELAPEAGPPPALPTRDDASPRDLPSLPPLPPARDDDDDDDRVLLMSRSSWPQLPPLPPLGSGDEARHSAGAEAEAEAPIPMPHRPPTPPPRTEVHHHHPCEDGPLPPLPSRVPPPPPPRADHDRAPSSSPPGLPWTPPPIPAQHPPEASSREQGDDHALSSEPLRSLHPSPRAPSPSPSPRFAANAAASPRGGGPPPLPPQQQPASSSPVASPRPPSPPSRDSSPRTRDEFPPPAMLGREEDVDDSSATLPPPPPRLSPRLQSHREEDEAPKADTLELMMPSPRRTGNVSAITPPSPEIPTADACRLPPLSPRIPPAASASPRPLLPRACDSPVASPRGRPATPSPRCLGQGQEESTGPLPSPRDEHAAPQDEDARESSPRPVAALELEIAAGVSPRHGTTSPRPSSARRLLASSPPARSPRSSDCSPSPSPRATPRPAEPPHDAENAAAAADIDDINPVVLTDVSEEPEHGGETTTTPESEQHEMSKEADSLVEAAPTPSGVDGGGETLEADRDEATKIIEDESELTMKGDGEPEVACNVEPLVPALQPSEPAAQQEAAQKESTKESEAAGQQAAAEESTVEIDVAAEPASIREPVEAAPVVEAALSEAAEQLGEEGTTSPTSVESGVTPAEAYDQPRTEAEEPKGNLLSAALSGVPTPSATLTHLTRGRPASMNNRKRPTSSRRAKALGITVGPQTKEVIEPPRAMEESSAEEPNGSSGEEVPRRPDPLANRPSLMPGRIRSSPDMALELRGALFARGASSPQPLRLPSPVRMSLPTIEIPPPTTTTNDETKPEKAAEEAAAPQVSPKRGLKGLLFGGRNADSKKSPRAKSPRKTKTIDGLPSPGKGAKPDS</sequence>